<organism evidence="3 4">
    <name type="scientific">Thalassotalea insulae</name>
    <dbReference type="NCBI Taxonomy" id="2056778"/>
    <lineage>
        <taxon>Bacteria</taxon>
        <taxon>Pseudomonadati</taxon>
        <taxon>Pseudomonadota</taxon>
        <taxon>Gammaproteobacteria</taxon>
        <taxon>Alteromonadales</taxon>
        <taxon>Colwelliaceae</taxon>
        <taxon>Thalassotalea</taxon>
    </lineage>
</organism>
<dbReference type="PROSITE" id="PS51257">
    <property type="entry name" value="PROKAR_LIPOPROTEIN"/>
    <property type="match status" value="1"/>
</dbReference>
<evidence type="ECO:0000259" key="2">
    <source>
        <dbReference type="PROSITE" id="PS50022"/>
    </source>
</evidence>
<dbReference type="PROSITE" id="PS50022">
    <property type="entry name" value="FA58C_3"/>
    <property type="match status" value="4"/>
</dbReference>
<dbReference type="RefSeq" id="WP_284243212.1">
    <property type="nucleotide sequence ID" value="NZ_BSST01000001.1"/>
</dbReference>
<feature type="domain" description="F5/8 type C" evidence="2">
    <location>
        <begin position="649"/>
        <end position="809"/>
    </location>
</feature>
<protein>
    <recommendedName>
        <fullName evidence="2">F5/8 type C domain-containing protein</fullName>
    </recommendedName>
</protein>
<dbReference type="Pfam" id="PF00754">
    <property type="entry name" value="F5_F8_type_C"/>
    <property type="match status" value="4"/>
</dbReference>
<evidence type="ECO:0000313" key="3">
    <source>
        <dbReference type="EMBL" id="GLX77361.1"/>
    </source>
</evidence>
<dbReference type="SUPFAM" id="SSF49785">
    <property type="entry name" value="Galactose-binding domain-like"/>
    <property type="match status" value="4"/>
</dbReference>
<evidence type="ECO:0000256" key="1">
    <source>
        <dbReference type="SAM" id="SignalP"/>
    </source>
</evidence>
<comment type="caution">
    <text evidence="3">The sequence shown here is derived from an EMBL/GenBank/DDBJ whole genome shotgun (WGS) entry which is preliminary data.</text>
</comment>
<sequence>MKNAKFSLVAISTALMLGMLSGCGGSNDPKAESIPVTIKTTSAGITGNAIKGTLSYADVSVTALNGSQLTIIGGDAQTDAHGENYLEVQGEPGFGISSIVKVTITADNDSMMVCDSDNCGNTATGGTISGAAIAGTKLSTLAYLSVPYASRANGEAAANYHANVLTTFATKLIERDIAEGRNVSTLQLLELAQAEYSAIVLKALGINANNINVFNEQLVSAEDFNNFITDNVCEDVAIVDENDEPVLDDDGNATYEEQCHDVYVSDNTAFLSFINGAFSSFAEGYNQNASLFAAYANLEAALAGNPDALVALRQPLYNALNASPIVQGFGLTADDIMDIELALFDEQSSSGPMQEVTTSENMAGAIITARNRISDGESEMMAFDGDVNTKWLDHNDWGGAPSEENPSWLQVQFAEPHAVSSLFITSANDADNRDPENFNIVASNDGEHWVKLAEFIGESFDERFERKEFRFSNGLEYSYYRLNITKNKGDDTLMQLAEIAFVGPIYASADHTDAAGITVTARNRIGDAESEMMAFDNNAETKWLDHNDWAGAPTEEDPSWVQVDFAEAVAVNVLGLTSANDADNRDPENFNLQGSNDGGQTWTSLASWLGESFDERFERKLFNFGNSLAYSSYRLNITKNKGDDTLMQVGEIELIGPKLPDINHGMVAGVTVTARNRIGDGEAETKAFDGDINTKWLDHNDWAGAPTEEDPSWVQVQLPQAATVNKLALTSANDADNRDPENFNIEASHDGETWMPLASWLGESFDARFERKEFSFSNDLAFNYYRVNITKNKGDDTLMQVAEIELIGPQYSSIDHSSVPGVAITARNRIGDAESEEKVFDDDVNTKWLDHNDWAGAPTEENPAWVQVDLPAAKIVSSIAITSANDADNRDPENFNIQGSNDGGATWTTLSSWVGESWDNRFERKLFEMGNGFAFTSYRINITKNKGDDTLMQIAEIELIGPDL</sequence>
<feature type="signal peptide" evidence="1">
    <location>
        <begin position="1"/>
        <end position="26"/>
    </location>
</feature>
<feature type="domain" description="F5/8 type C" evidence="2">
    <location>
        <begin position="336"/>
        <end position="501"/>
    </location>
</feature>
<feature type="domain" description="F5/8 type C" evidence="2">
    <location>
        <begin position="810"/>
        <end position="962"/>
    </location>
</feature>
<reference evidence="3 4" key="1">
    <citation type="submission" date="2023-03" db="EMBL/GenBank/DDBJ databases">
        <title>Draft genome sequence of Thalassotalea insulae KCTC 62186T.</title>
        <authorList>
            <person name="Sawabe T."/>
        </authorList>
    </citation>
    <scope>NUCLEOTIDE SEQUENCE [LARGE SCALE GENOMIC DNA]</scope>
    <source>
        <strain evidence="3 4">KCTC 62186</strain>
    </source>
</reference>
<dbReference type="Gene3D" id="2.60.120.260">
    <property type="entry name" value="Galactose-binding domain-like"/>
    <property type="match status" value="4"/>
</dbReference>
<keyword evidence="1" id="KW-0732">Signal</keyword>
<feature type="chain" id="PRO_5046385235" description="F5/8 type C domain-containing protein" evidence="1">
    <location>
        <begin position="27"/>
        <end position="964"/>
    </location>
</feature>
<name>A0ABQ6GT77_9GAMM</name>
<dbReference type="InterPro" id="IPR000421">
    <property type="entry name" value="FA58C"/>
</dbReference>
<accession>A0ABQ6GT77</accession>
<evidence type="ECO:0000313" key="4">
    <source>
        <dbReference type="Proteomes" id="UP001157186"/>
    </source>
</evidence>
<dbReference type="InterPro" id="IPR008979">
    <property type="entry name" value="Galactose-bd-like_sf"/>
</dbReference>
<gene>
    <name evidence="3" type="ORF">tinsulaeT_07010</name>
</gene>
<dbReference type="Proteomes" id="UP001157186">
    <property type="component" value="Unassembled WGS sequence"/>
</dbReference>
<proteinExistence type="predicted"/>
<dbReference type="EMBL" id="BSST01000001">
    <property type="protein sequence ID" value="GLX77361.1"/>
    <property type="molecule type" value="Genomic_DNA"/>
</dbReference>
<keyword evidence="4" id="KW-1185">Reference proteome</keyword>
<feature type="domain" description="F5/8 type C" evidence="2">
    <location>
        <begin position="502"/>
        <end position="614"/>
    </location>
</feature>